<feature type="chain" id="PRO_5013268306" evidence="1">
    <location>
        <begin position="24"/>
        <end position="240"/>
    </location>
</feature>
<dbReference type="STRING" id="1124188.SAMN05444377_101342"/>
<accession>A0A1M4WLH3</accession>
<evidence type="ECO:0000256" key="1">
    <source>
        <dbReference type="SAM" id="SignalP"/>
    </source>
</evidence>
<dbReference type="AlphaFoldDB" id="A0A1M4WLH3"/>
<keyword evidence="1" id="KW-0732">Signal</keyword>
<feature type="domain" description="Outer membrane protein beta-barrel" evidence="2">
    <location>
        <begin position="28"/>
        <end position="215"/>
    </location>
</feature>
<protein>
    <submittedName>
        <fullName evidence="3">Outer membrane protein beta-barrel domain-containing protein</fullName>
    </submittedName>
</protein>
<evidence type="ECO:0000259" key="2">
    <source>
        <dbReference type="Pfam" id="PF13568"/>
    </source>
</evidence>
<name>A0A1M4WLH3_9FLAO</name>
<gene>
    <name evidence="3" type="ORF">SAMN05444377_101342</name>
</gene>
<dbReference type="OrthoDB" id="959017at2"/>
<sequence length="240" mass="28068">MKKFWTYLCWGIFGFLLPFSLEAQEEQPLEPEIKVVDSLYREDQFYFTFTYNTAGNLDGLSQKKFSPGIGIGFLRDMPINKARTYAVALGLGYSLAVYNHNLYQYPNPTPNGTAYTYELISGDTFFQRNRLTQHFIEVPLEFRWRASTLSSHKFWRIYTGFKVSYLLADTYRFQNDVQSVTFRNNPDLNKLLYGCYLTAGWNTWNLYLYYGLNALYKSAEVNGVPMNLRNLNIGLQFYIL</sequence>
<dbReference type="Pfam" id="PF13568">
    <property type="entry name" value="OMP_b-brl_2"/>
    <property type="match status" value="1"/>
</dbReference>
<organism evidence="3 4">
    <name type="scientific">Flavobacterium fontis</name>
    <dbReference type="NCBI Taxonomy" id="1124188"/>
    <lineage>
        <taxon>Bacteria</taxon>
        <taxon>Pseudomonadati</taxon>
        <taxon>Bacteroidota</taxon>
        <taxon>Flavobacteriia</taxon>
        <taxon>Flavobacteriales</taxon>
        <taxon>Flavobacteriaceae</taxon>
        <taxon>Flavobacterium</taxon>
    </lineage>
</organism>
<reference evidence="3 4" key="1">
    <citation type="submission" date="2016-11" db="EMBL/GenBank/DDBJ databases">
        <authorList>
            <person name="Jaros S."/>
            <person name="Januszkiewicz K."/>
            <person name="Wedrychowicz H."/>
        </authorList>
    </citation>
    <scope>NUCLEOTIDE SEQUENCE [LARGE SCALE GENOMIC DNA]</scope>
    <source>
        <strain evidence="3 4">DSM 25660</strain>
    </source>
</reference>
<dbReference type="EMBL" id="FQVQ01000001">
    <property type="protein sequence ID" value="SHE82151.1"/>
    <property type="molecule type" value="Genomic_DNA"/>
</dbReference>
<dbReference type="RefSeq" id="WP_073360819.1">
    <property type="nucleotide sequence ID" value="NZ_FQVQ01000001.1"/>
</dbReference>
<evidence type="ECO:0000313" key="4">
    <source>
        <dbReference type="Proteomes" id="UP000184147"/>
    </source>
</evidence>
<keyword evidence="4" id="KW-1185">Reference proteome</keyword>
<feature type="signal peptide" evidence="1">
    <location>
        <begin position="1"/>
        <end position="23"/>
    </location>
</feature>
<proteinExistence type="predicted"/>
<evidence type="ECO:0000313" key="3">
    <source>
        <dbReference type="EMBL" id="SHE82151.1"/>
    </source>
</evidence>
<dbReference type="InterPro" id="IPR025665">
    <property type="entry name" value="Beta-barrel_OMP_2"/>
</dbReference>
<dbReference type="Proteomes" id="UP000184147">
    <property type="component" value="Unassembled WGS sequence"/>
</dbReference>